<dbReference type="EMBL" id="ML987194">
    <property type="protein sequence ID" value="KAF2249991.1"/>
    <property type="molecule type" value="Genomic_DNA"/>
</dbReference>
<feature type="compositionally biased region" description="Polar residues" evidence="1">
    <location>
        <begin position="265"/>
        <end position="286"/>
    </location>
</feature>
<gene>
    <name evidence="2" type="ORF">BU26DRAFT_518469</name>
</gene>
<keyword evidence="3" id="KW-1185">Reference proteome</keyword>
<feature type="region of interest" description="Disordered" evidence="1">
    <location>
        <begin position="246"/>
        <end position="335"/>
    </location>
</feature>
<sequence length="591" mass="65548">MSETTMKWYQFLLKETETDLFHTLRSIEQDGVPPTRNEVNKLRQTLDLLGYAGDQCLGRYHVDGSNLILECAKIGAVIRHKILGGDWDKRATHDADEDPADEPDAVLDTQPADTVGKAFSDDEPISWDDVKEEVIPSYVKTVTFTIAEAEITPSRRKELEERFPGVAIQVVSPALVSAKVGKPKGIKSATFELDRLELDNDPALQTSIGNQFPWATIRPEPVASISSSEAPVSATTTEPHISLHLAHDLPGHTKKGPVVRRESVDASSEATDTSPRPSPRNRSAIQRETPGRARPATGIVQAAADEDEQEDNRQSKLDESIQSVPKGPKGHESADETIKAVARQIGLEMAHPDVICGMYSQYSRTKQIRPFVPKLYKLDHYYSNLVDLSIIANKKRMAPLEYALLLKFQCTNYQYQRQIPEIPIAIKAFQYLPIRSPLCRWMTILYSFLWGTEDEGDYDAFCASYEGLDQAALARFLFGVARVRCPFTTGLDAAVLKRWCDVHSHAPGSEEERLCKETISKSKVSIDDATRDEERLRLKEAEATINELGGTVIMPPQGASTSGPGKRKYEGAANSRFSKKNKRGGGLGLGR</sequence>
<evidence type="ECO:0000256" key="1">
    <source>
        <dbReference type="SAM" id="MobiDB-lite"/>
    </source>
</evidence>
<dbReference type="AlphaFoldDB" id="A0A6A6IHV4"/>
<protein>
    <submittedName>
        <fullName evidence="2">Uncharacterized protein</fullName>
    </submittedName>
</protein>
<dbReference type="GeneID" id="54582149"/>
<name>A0A6A6IHV4_9PLEO</name>
<accession>A0A6A6IHV4</accession>
<feature type="region of interest" description="Disordered" evidence="1">
    <location>
        <begin position="550"/>
        <end position="591"/>
    </location>
</feature>
<reference evidence="2" key="1">
    <citation type="journal article" date="2020" name="Stud. Mycol.">
        <title>101 Dothideomycetes genomes: a test case for predicting lifestyles and emergence of pathogens.</title>
        <authorList>
            <person name="Haridas S."/>
            <person name="Albert R."/>
            <person name="Binder M."/>
            <person name="Bloem J."/>
            <person name="Labutti K."/>
            <person name="Salamov A."/>
            <person name="Andreopoulos B."/>
            <person name="Baker S."/>
            <person name="Barry K."/>
            <person name="Bills G."/>
            <person name="Bluhm B."/>
            <person name="Cannon C."/>
            <person name="Castanera R."/>
            <person name="Culley D."/>
            <person name="Daum C."/>
            <person name="Ezra D."/>
            <person name="Gonzalez J."/>
            <person name="Henrissat B."/>
            <person name="Kuo A."/>
            <person name="Liang C."/>
            <person name="Lipzen A."/>
            <person name="Lutzoni F."/>
            <person name="Magnuson J."/>
            <person name="Mondo S."/>
            <person name="Nolan M."/>
            <person name="Ohm R."/>
            <person name="Pangilinan J."/>
            <person name="Park H.-J."/>
            <person name="Ramirez L."/>
            <person name="Alfaro M."/>
            <person name="Sun H."/>
            <person name="Tritt A."/>
            <person name="Yoshinaga Y."/>
            <person name="Zwiers L.-H."/>
            <person name="Turgeon B."/>
            <person name="Goodwin S."/>
            <person name="Spatafora J."/>
            <person name="Crous P."/>
            <person name="Grigoriev I."/>
        </authorList>
    </citation>
    <scope>NUCLEOTIDE SEQUENCE</scope>
    <source>
        <strain evidence="2">CBS 122368</strain>
    </source>
</reference>
<dbReference type="OrthoDB" id="3674086at2759"/>
<dbReference type="RefSeq" id="XP_033684995.1">
    <property type="nucleotide sequence ID" value="XM_033828819.1"/>
</dbReference>
<evidence type="ECO:0000313" key="2">
    <source>
        <dbReference type="EMBL" id="KAF2249991.1"/>
    </source>
</evidence>
<organism evidence="2 3">
    <name type="scientific">Trematosphaeria pertusa</name>
    <dbReference type="NCBI Taxonomy" id="390896"/>
    <lineage>
        <taxon>Eukaryota</taxon>
        <taxon>Fungi</taxon>
        <taxon>Dikarya</taxon>
        <taxon>Ascomycota</taxon>
        <taxon>Pezizomycotina</taxon>
        <taxon>Dothideomycetes</taxon>
        <taxon>Pleosporomycetidae</taxon>
        <taxon>Pleosporales</taxon>
        <taxon>Massarineae</taxon>
        <taxon>Trematosphaeriaceae</taxon>
        <taxon>Trematosphaeria</taxon>
    </lineage>
</organism>
<proteinExistence type="predicted"/>
<dbReference type="Proteomes" id="UP000800094">
    <property type="component" value="Unassembled WGS sequence"/>
</dbReference>
<evidence type="ECO:0000313" key="3">
    <source>
        <dbReference type="Proteomes" id="UP000800094"/>
    </source>
</evidence>